<proteinExistence type="predicted"/>
<dbReference type="RefSeq" id="WP_157460489.1">
    <property type="nucleotide sequence ID" value="NZ_WQLB01000028.1"/>
</dbReference>
<feature type="signal peptide" evidence="1">
    <location>
        <begin position="1"/>
        <end position="22"/>
    </location>
</feature>
<evidence type="ECO:0000313" key="2">
    <source>
        <dbReference type="EMBL" id="MVN88431.1"/>
    </source>
</evidence>
<evidence type="ECO:0000313" key="3">
    <source>
        <dbReference type="Proteomes" id="UP000483286"/>
    </source>
</evidence>
<protein>
    <submittedName>
        <fullName evidence="2">Uncharacterized protein</fullName>
    </submittedName>
</protein>
<dbReference type="InterPro" id="IPR011990">
    <property type="entry name" value="TPR-like_helical_dom_sf"/>
</dbReference>
<dbReference type="SUPFAM" id="SSF48452">
    <property type="entry name" value="TPR-like"/>
    <property type="match status" value="1"/>
</dbReference>
<evidence type="ECO:0000256" key="1">
    <source>
        <dbReference type="SAM" id="SignalP"/>
    </source>
</evidence>
<keyword evidence="1" id="KW-0732">Signal</keyword>
<reference evidence="2 3" key="1">
    <citation type="submission" date="2019-12" db="EMBL/GenBank/DDBJ databases">
        <title>Deinococcus sp. HMF7620 Genome sequencing and assembly.</title>
        <authorList>
            <person name="Kang H."/>
            <person name="Kim H."/>
            <person name="Joh K."/>
        </authorList>
    </citation>
    <scope>NUCLEOTIDE SEQUENCE [LARGE SCALE GENOMIC DNA]</scope>
    <source>
        <strain evidence="2 3">HMF7620</strain>
    </source>
</reference>
<dbReference type="AlphaFoldDB" id="A0A7C9I4T5"/>
<dbReference type="Proteomes" id="UP000483286">
    <property type="component" value="Unassembled WGS sequence"/>
</dbReference>
<organism evidence="2 3">
    <name type="scientific">Deinococcus arboris</name>
    <dbReference type="NCBI Taxonomy" id="2682977"/>
    <lineage>
        <taxon>Bacteria</taxon>
        <taxon>Thermotogati</taxon>
        <taxon>Deinococcota</taxon>
        <taxon>Deinococci</taxon>
        <taxon>Deinococcales</taxon>
        <taxon>Deinococcaceae</taxon>
        <taxon>Deinococcus</taxon>
    </lineage>
</organism>
<keyword evidence="3" id="KW-1185">Reference proteome</keyword>
<dbReference type="EMBL" id="WQLB01000028">
    <property type="protein sequence ID" value="MVN88431.1"/>
    <property type="molecule type" value="Genomic_DNA"/>
</dbReference>
<comment type="caution">
    <text evidence="2">The sequence shown here is derived from an EMBL/GenBank/DDBJ whole genome shotgun (WGS) entry which is preliminary data.</text>
</comment>
<accession>A0A7C9I4T5</accession>
<sequence length="224" mass="22592">MKRGVLVSLLLWSGLPWSGAGASPAGDLLRQGEYARAYSAAQASGDSLTASRAAAAVAEYRRGGRDWVDRAVASAQAAAAASPSNPDAQLALGSALGLQARAGGYTLGALRTAHGARAALEQALTLAPARADVKVVLAEWHAGAWAKAGIFSGGNAGQARTLALAAAQAAPENVFVQTHAGLSLALLRDPQAGRILAQAAALAPTDALDRDVQALAQQTLATLK</sequence>
<dbReference type="Gene3D" id="1.25.40.10">
    <property type="entry name" value="Tetratricopeptide repeat domain"/>
    <property type="match status" value="1"/>
</dbReference>
<name>A0A7C9I4T5_9DEIO</name>
<feature type="chain" id="PRO_5028858439" evidence="1">
    <location>
        <begin position="23"/>
        <end position="224"/>
    </location>
</feature>
<gene>
    <name evidence="2" type="ORF">GO986_16945</name>
</gene>